<dbReference type="RefSeq" id="XP_001326957.1">
    <property type="nucleotide sequence ID" value="XM_001326922.1"/>
</dbReference>
<evidence type="ECO:0000256" key="1">
    <source>
        <dbReference type="SAM" id="MobiDB-lite"/>
    </source>
</evidence>
<name>A2DXZ8_TRIV3</name>
<dbReference type="InParanoid" id="A2DXZ8"/>
<dbReference type="InterPro" id="IPR011989">
    <property type="entry name" value="ARM-like"/>
</dbReference>
<proteinExistence type="predicted"/>
<accession>A2DXZ8</accession>
<dbReference type="KEGG" id="tva:4772728"/>
<reference evidence="2" key="1">
    <citation type="submission" date="2006-10" db="EMBL/GenBank/DDBJ databases">
        <authorList>
            <person name="Amadeo P."/>
            <person name="Zhao Q."/>
            <person name="Wortman J."/>
            <person name="Fraser-Liggett C."/>
            <person name="Carlton J."/>
        </authorList>
    </citation>
    <scope>NUCLEOTIDE SEQUENCE</scope>
    <source>
        <strain evidence="2">G3</strain>
    </source>
</reference>
<dbReference type="EMBL" id="DS113266">
    <property type="protein sequence ID" value="EAY14734.1"/>
    <property type="molecule type" value="Genomic_DNA"/>
</dbReference>
<feature type="region of interest" description="Disordered" evidence="1">
    <location>
        <begin position="1"/>
        <end position="20"/>
    </location>
</feature>
<dbReference type="InterPro" id="IPR016024">
    <property type="entry name" value="ARM-type_fold"/>
</dbReference>
<dbReference type="SUPFAM" id="SSF48371">
    <property type="entry name" value="ARM repeat"/>
    <property type="match status" value="1"/>
</dbReference>
<dbReference type="VEuPathDB" id="TrichDB:TVAGG3_0960860"/>
<dbReference type="AlphaFoldDB" id="A2DXZ8"/>
<evidence type="ECO:0000313" key="2">
    <source>
        <dbReference type="EMBL" id="EAY14734.1"/>
    </source>
</evidence>
<gene>
    <name evidence="2" type="ORF">TVAG_038410</name>
</gene>
<dbReference type="VEuPathDB" id="TrichDB:TVAG_038410"/>
<sequence length="448" mass="52269">MIPNKITAEDNQDISKTSHETLPESAQIYSKMVSEFHQLCAQLENDMDNRLDILYQLQEIVTENDSAIPLQKHEIDIFMRLYNDEYENDPKVKKKLSILIESLIYGRAYDYVDTFVEFGLLEVMNLFPNYHMANFLSLFLHSSFKVAKNFVELNCLDSLYDTIADDPKYLPHYIDCVAGIANYNAFETQLERFVPLLYLYINDDFIIENIEHIVGAFRIMADHSQLLFFKIYNDPKFQILNQFIHSSLENSDILKVIDQYIRFVGSMIGLVGVLDESTLINLFTELKFFLDTEDKIFILNACKSLSKGVVYESDFVNICFNLNILERCIQLLNIDDWSNRDKATIYTLLFNIFLASSNEQMNQLVNDNFNILSLFENLILLCNEENEFICMKTITKIIEIYNLTKNEQFMDVIDQQIFMDTITQYTESNDSEIQLLANQALEDVESIE</sequence>
<organism evidence="2 3">
    <name type="scientific">Trichomonas vaginalis (strain ATCC PRA-98 / G3)</name>
    <dbReference type="NCBI Taxonomy" id="412133"/>
    <lineage>
        <taxon>Eukaryota</taxon>
        <taxon>Metamonada</taxon>
        <taxon>Parabasalia</taxon>
        <taxon>Trichomonadida</taxon>
        <taxon>Trichomonadidae</taxon>
        <taxon>Trichomonas</taxon>
    </lineage>
</organism>
<dbReference type="Proteomes" id="UP000001542">
    <property type="component" value="Unassembled WGS sequence"/>
</dbReference>
<keyword evidence="3" id="KW-1185">Reference proteome</keyword>
<dbReference type="Gene3D" id="1.25.10.10">
    <property type="entry name" value="Leucine-rich Repeat Variant"/>
    <property type="match status" value="1"/>
</dbReference>
<evidence type="ECO:0000313" key="3">
    <source>
        <dbReference type="Proteomes" id="UP000001542"/>
    </source>
</evidence>
<protein>
    <submittedName>
        <fullName evidence="2">Uncharacterized protein</fullName>
    </submittedName>
</protein>
<reference evidence="2" key="2">
    <citation type="journal article" date="2007" name="Science">
        <title>Draft genome sequence of the sexually transmitted pathogen Trichomonas vaginalis.</title>
        <authorList>
            <person name="Carlton J.M."/>
            <person name="Hirt R.P."/>
            <person name="Silva J.C."/>
            <person name="Delcher A.L."/>
            <person name="Schatz M."/>
            <person name="Zhao Q."/>
            <person name="Wortman J.R."/>
            <person name="Bidwell S.L."/>
            <person name="Alsmark U.C.M."/>
            <person name="Besteiro S."/>
            <person name="Sicheritz-Ponten T."/>
            <person name="Noel C.J."/>
            <person name="Dacks J.B."/>
            <person name="Foster P.G."/>
            <person name="Simillion C."/>
            <person name="Van de Peer Y."/>
            <person name="Miranda-Saavedra D."/>
            <person name="Barton G.J."/>
            <person name="Westrop G.D."/>
            <person name="Mueller S."/>
            <person name="Dessi D."/>
            <person name="Fiori P.L."/>
            <person name="Ren Q."/>
            <person name="Paulsen I."/>
            <person name="Zhang H."/>
            <person name="Bastida-Corcuera F.D."/>
            <person name="Simoes-Barbosa A."/>
            <person name="Brown M.T."/>
            <person name="Hayes R.D."/>
            <person name="Mukherjee M."/>
            <person name="Okumura C.Y."/>
            <person name="Schneider R."/>
            <person name="Smith A.J."/>
            <person name="Vanacova S."/>
            <person name="Villalvazo M."/>
            <person name="Haas B.J."/>
            <person name="Pertea M."/>
            <person name="Feldblyum T.V."/>
            <person name="Utterback T.R."/>
            <person name="Shu C.L."/>
            <person name="Osoegawa K."/>
            <person name="de Jong P.J."/>
            <person name="Hrdy I."/>
            <person name="Horvathova L."/>
            <person name="Zubacova Z."/>
            <person name="Dolezal P."/>
            <person name="Malik S.B."/>
            <person name="Logsdon J.M. Jr."/>
            <person name="Henze K."/>
            <person name="Gupta A."/>
            <person name="Wang C.C."/>
            <person name="Dunne R.L."/>
            <person name="Upcroft J.A."/>
            <person name="Upcroft P."/>
            <person name="White O."/>
            <person name="Salzberg S.L."/>
            <person name="Tang P."/>
            <person name="Chiu C.-H."/>
            <person name="Lee Y.-S."/>
            <person name="Embley T.M."/>
            <person name="Coombs G.H."/>
            <person name="Mottram J.C."/>
            <person name="Tachezy J."/>
            <person name="Fraser-Liggett C.M."/>
            <person name="Johnson P.J."/>
        </authorList>
    </citation>
    <scope>NUCLEOTIDE SEQUENCE [LARGE SCALE GENOMIC DNA]</scope>
    <source>
        <strain evidence="2">G3</strain>
    </source>
</reference>